<dbReference type="AlphaFoldDB" id="A0A0A9BKK4"/>
<organism evidence="1">
    <name type="scientific">Arundo donax</name>
    <name type="common">Giant reed</name>
    <name type="synonym">Donax arundinaceus</name>
    <dbReference type="NCBI Taxonomy" id="35708"/>
    <lineage>
        <taxon>Eukaryota</taxon>
        <taxon>Viridiplantae</taxon>
        <taxon>Streptophyta</taxon>
        <taxon>Embryophyta</taxon>
        <taxon>Tracheophyta</taxon>
        <taxon>Spermatophyta</taxon>
        <taxon>Magnoliopsida</taxon>
        <taxon>Liliopsida</taxon>
        <taxon>Poales</taxon>
        <taxon>Poaceae</taxon>
        <taxon>PACMAD clade</taxon>
        <taxon>Arundinoideae</taxon>
        <taxon>Arundineae</taxon>
        <taxon>Arundo</taxon>
    </lineage>
</organism>
<reference evidence="1" key="1">
    <citation type="submission" date="2014-09" db="EMBL/GenBank/DDBJ databases">
        <authorList>
            <person name="Magalhaes I.L.F."/>
            <person name="Oliveira U."/>
            <person name="Santos F.R."/>
            <person name="Vidigal T.H.D.A."/>
            <person name="Brescovit A.D."/>
            <person name="Santos A.J."/>
        </authorList>
    </citation>
    <scope>NUCLEOTIDE SEQUENCE</scope>
    <source>
        <tissue evidence="1">Shoot tissue taken approximately 20 cm above the soil surface</tissue>
    </source>
</reference>
<evidence type="ECO:0000313" key="1">
    <source>
        <dbReference type="EMBL" id="JAD59812.1"/>
    </source>
</evidence>
<reference evidence="1" key="2">
    <citation type="journal article" date="2015" name="Data Brief">
        <title>Shoot transcriptome of the giant reed, Arundo donax.</title>
        <authorList>
            <person name="Barrero R.A."/>
            <person name="Guerrero F.D."/>
            <person name="Moolhuijzen P."/>
            <person name="Goolsby J.A."/>
            <person name="Tidwell J."/>
            <person name="Bellgard S.E."/>
            <person name="Bellgard M.I."/>
        </authorList>
    </citation>
    <scope>NUCLEOTIDE SEQUENCE</scope>
    <source>
        <tissue evidence="1">Shoot tissue taken approximately 20 cm above the soil surface</tissue>
    </source>
</reference>
<proteinExistence type="predicted"/>
<protein>
    <submittedName>
        <fullName evidence="1">Uncharacterized protein</fullName>
    </submittedName>
</protein>
<name>A0A0A9BKK4_ARUDO</name>
<accession>A0A0A9BKK4</accession>
<dbReference type="EMBL" id="GBRH01238083">
    <property type="protein sequence ID" value="JAD59812.1"/>
    <property type="molecule type" value="Transcribed_RNA"/>
</dbReference>
<sequence length="21" mass="2310">MEPLLSVSSNIIYRSTIPSTT</sequence>